<dbReference type="AlphaFoldDB" id="A0A1H6A475"/>
<proteinExistence type="predicted"/>
<organism evidence="3 4">
    <name type="scientific">Bryocella elongata</name>
    <dbReference type="NCBI Taxonomy" id="863522"/>
    <lineage>
        <taxon>Bacteria</taxon>
        <taxon>Pseudomonadati</taxon>
        <taxon>Acidobacteriota</taxon>
        <taxon>Terriglobia</taxon>
        <taxon>Terriglobales</taxon>
        <taxon>Acidobacteriaceae</taxon>
        <taxon>Bryocella</taxon>
    </lineage>
</organism>
<evidence type="ECO:0000256" key="1">
    <source>
        <dbReference type="SAM" id="SignalP"/>
    </source>
</evidence>
<feature type="domain" description="Amidohydrolase-related" evidence="2">
    <location>
        <begin position="79"/>
        <end position="426"/>
    </location>
</feature>
<feature type="signal peptide" evidence="1">
    <location>
        <begin position="1"/>
        <end position="21"/>
    </location>
</feature>
<dbReference type="Proteomes" id="UP000236728">
    <property type="component" value="Unassembled WGS sequence"/>
</dbReference>
<keyword evidence="1" id="KW-0732">Signal</keyword>
<sequence>MTLRPTLAVLLASSLTLVAQAPAKPAKVIVVHAAHMFDGISGKLTGPVSVTITNGEITSVAEGTTSAPGATVIDLGADTLLPGLIDVHKHMGGGPRLAMNVFQSRLTVSPFENAIGAGVMARKLLEEGFTTVRNMGSGGGLDLALKHDIDRGWIPGPHIIVSLEPLSVSGGHSDPKNGIDPTWTNSTWGGSVADGPEEFAKIVREHRREGAEVIKIMPSGGVLSIGDDPKVQTMTNEEIKATIDTAHNLGLKVAAHAHGKAAIDNAVRLGVDSIEHGTWADAESFKLMKEHGTYLVPTLLVADQVHETALHHPEMLNPSAAQKAIEVTPLMAGMLHDAYKAGVKVAFGTDTSAGANAHEFALLVKAGMTPTDALLAATRNAADLLSMTGKAGCIKAGCYGDLVAVSGDPLADITTMEHMQFVMKGGIVYKQDGKSVAQPVVGAGDAAADFDY</sequence>
<dbReference type="InterPro" id="IPR011059">
    <property type="entry name" value="Metal-dep_hydrolase_composite"/>
</dbReference>
<dbReference type="InterPro" id="IPR032466">
    <property type="entry name" value="Metal_Hydrolase"/>
</dbReference>
<dbReference type="GO" id="GO:0016810">
    <property type="term" value="F:hydrolase activity, acting on carbon-nitrogen (but not peptide) bonds"/>
    <property type="evidence" value="ECO:0007669"/>
    <property type="project" value="InterPro"/>
</dbReference>
<evidence type="ECO:0000313" key="4">
    <source>
        <dbReference type="Proteomes" id="UP000236728"/>
    </source>
</evidence>
<keyword evidence="4" id="KW-1185">Reference proteome</keyword>
<dbReference type="InterPro" id="IPR006680">
    <property type="entry name" value="Amidohydro-rel"/>
</dbReference>
<dbReference type="InterPro" id="IPR057744">
    <property type="entry name" value="OTAase-like"/>
</dbReference>
<dbReference type="EMBL" id="FNVA01000005">
    <property type="protein sequence ID" value="SEG43528.1"/>
    <property type="molecule type" value="Genomic_DNA"/>
</dbReference>
<feature type="chain" id="PRO_5009292245" evidence="1">
    <location>
        <begin position="22"/>
        <end position="452"/>
    </location>
</feature>
<dbReference type="InterPro" id="IPR051781">
    <property type="entry name" value="Metallo-dep_Hydrolase"/>
</dbReference>
<dbReference type="PANTHER" id="PTHR43135">
    <property type="entry name" value="ALPHA-D-RIBOSE 1-METHYLPHOSPHONATE 5-TRIPHOSPHATE DIPHOSPHATASE"/>
    <property type="match status" value="1"/>
</dbReference>
<dbReference type="Gene3D" id="3.20.20.140">
    <property type="entry name" value="Metal-dependent hydrolases"/>
    <property type="match status" value="1"/>
</dbReference>
<reference evidence="3 4" key="1">
    <citation type="submission" date="2016-10" db="EMBL/GenBank/DDBJ databases">
        <authorList>
            <person name="de Groot N.N."/>
        </authorList>
    </citation>
    <scope>NUCLEOTIDE SEQUENCE [LARGE SCALE GENOMIC DNA]</scope>
    <source>
        <strain evidence="3 4">DSM 22489</strain>
    </source>
</reference>
<evidence type="ECO:0000313" key="3">
    <source>
        <dbReference type="EMBL" id="SEG43528.1"/>
    </source>
</evidence>
<evidence type="ECO:0000259" key="2">
    <source>
        <dbReference type="Pfam" id="PF01979"/>
    </source>
</evidence>
<accession>A0A1H6A475</accession>
<dbReference type="RefSeq" id="WP_200821563.1">
    <property type="nucleotide sequence ID" value="NZ_FNVA01000005.1"/>
</dbReference>
<protein>
    <submittedName>
        <fullName evidence="3">Imidazolonepropionase</fullName>
    </submittedName>
</protein>
<dbReference type="SUPFAM" id="SSF51338">
    <property type="entry name" value="Composite domain of metallo-dependent hydrolases"/>
    <property type="match status" value="1"/>
</dbReference>
<dbReference type="Pfam" id="PF01979">
    <property type="entry name" value="Amidohydro_1"/>
    <property type="match status" value="1"/>
</dbReference>
<gene>
    <name evidence="3" type="ORF">SAMN05421819_2919</name>
</gene>
<dbReference type="SUPFAM" id="SSF51556">
    <property type="entry name" value="Metallo-dependent hydrolases"/>
    <property type="match status" value="1"/>
</dbReference>
<name>A0A1H6A475_9BACT</name>
<dbReference type="PANTHER" id="PTHR43135:SF3">
    <property type="entry name" value="ALPHA-D-RIBOSE 1-METHYLPHOSPHONATE 5-TRIPHOSPHATE DIPHOSPHATASE"/>
    <property type="match status" value="1"/>
</dbReference>
<dbReference type="Gene3D" id="2.30.40.10">
    <property type="entry name" value="Urease, subunit C, domain 1"/>
    <property type="match status" value="1"/>
</dbReference>
<dbReference type="CDD" id="cd01299">
    <property type="entry name" value="Met_dep_hydrolase_A"/>
    <property type="match status" value="1"/>
</dbReference>